<dbReference type="GO" id="GO:0042127">
    <property type="term" value="P:regulation of cell population proliferation"/>
    <property type="evidence" value="ECO:0007669"/>
    <property type="project" value="TreeGrafter"/>
</dbReference>
<dbReference type="GO" id="GO:0000977">
    <property type="term" value="F:RNA polymerase II transcription regulatory region sequence-specific DNA binding"/>
    <property type="evidence" value="ECO:0007669"/>
    <property type="project" value="TreeGrafter"/>
</dbReference>
<evidence type="ECO:0000256" key="5">
    <source>
        <dbReference type="ARBA" id="ARBA00023163"/>
    </source>
</evidence>
<dbReference type="InterPro" id="IPR004979">
    <property type="entry name" value="TF_AP2"/>
</dbReference>
<evidence type="ECO:0000313" key="9">
    <source>
        <dbReference type="Proteomes" id="UP001432322"/>
    </source>
</evidence>
<dbReference type="PANTHER" id="PTHR10812:SF17">
    <property type="entry name" value="TRANSCRIPTION FACTOR AP-2, ISOFORM D"/>
    <property type="match status" value="1"/>
</dbReference>
<gene>
    <name evidence="8" type="ORF">PFISCL1PPCAC_1646</name>
</gene>
<evidence type="ECO:0000256" key="6">
    <source>
        <dbReference type="ARBA" id="ARBA00023242"/>
    </source>
</evidence>
<comment type="subcellular location">
    <subcellularLocation>
        <location evidence="1">Nucleus</location>
    </subcellularLocation>
</comment>
<dbReference type="AlphaFoldDB" id="A0AAV5UVJ5"/>
<keyword evidence="6" id="KW-0539">Nucleus</keyword>
<evidence type="ECO:0000256" key="1">
    <source>
        <dbReference type="ARBA" id="ARBA00004123"/>
    </source>
</evidence>
<feature type="domain" description="Transcription factor AP-2 C-terminal" evidence="7">
    <location>
        <begin position="1"/>
        <end position="85"/>
    </location>
</feature>
<name>A0AAV5UVJ5_9BILA</name>
<proteinExistence type="inferred from homology"/>
<sequence>VGELRRRIFGPEKMNATLVLAYLRKAKSSTALRALREKLAYYGIPTTAGSTKGLQITSWTSLSESEASNLAMETTNNLMKVSLPPASIKDESLGLLGGIVRALHNRMRKDEIRDSIDVHLLRFNMITHNFGISFFSDVLLWIMKFSC</sequence>
<dbReference type="EMBL" id="BTSY01000001">
    <property type="protein sequence ID" value="GMT10349.1"/>
    <property type="molecule type" value="Genomic_DNA"/>
</dbReference>
<dbReference type="Pfam" id="PF03299">
    <property type="entry name" value="TF_AP-2"/>
    <property type="match status" value="1"/>
</dbReference>
<comment type="caution">
    <text evidence="8">The sequence shown here is derived from an EMBL/GenBank/DDBJ whole genome shotgun (WGS) entry which is preliminary data.</text>
</comment>
<reference evidence="8" key="1">
    <citation type="submission" date="2023-10" db="EMBL/GenBank/DDBJ databases">
        <title>Genome assembly of Pristionchus species.</title>
        <authorList>
            <person name="Yoshida K."/>
            <person name="Sommer R.J."/>
        </authorList>
    </citation>
    <scope>NUCLEOTIDE SEQUENCE</scope>
    <source>
        <strain evidence="8">RS5133</strain>
    </source>
</reference>
<protein>
    <recommendedName>
        <fullName evidence="7">Transcription factor AP-2 C-terminal domain-containing protein</fullName>
    </recommendedName>
</protein>
<comment type="similarity">
    <text evidence="2">Belongs to the AP-2 family.</text>
</comment>
<dbReference type="GO" id="GO:0000981">
    <property type="term" value="F:DNA-binding transcription factor activity, RNA polymerase II-specific"/>
    <property type="evidence" value="ECO:0007669"/>
    <property type="project" value="TreeGrafter"/>
</dbReference>
<accession>A0AAV5UVJ5</accession>
<evidence type="ECO:0000313" key="8">
    <source>
        <dbReference type="EMBL" id="GMT10349.1"/>
    </source>
</evidence>
<feature type="non-terminal residue" evidence="8">
    <location>
        <position position="1"/>
    </location>
</feature>
<dbReference type="Proteomes" id="UP001432322">
    <property type="component" value="Unassembled WGS sequence"/>
</dbReference>
<organism evidence="8 9">
    <name type="scientific">Pristionchus fissidentatus</name>
    <dbReference type="NCBI Taxonomy" id="1538716"/>
    <lineage>
        <taxon>Eukaryota</taxon>
        <taxon>Metazoa</taxon>
        <taxon>Ecdysozoa</taxon>
        <taxon>Nematoda</taxon>
        <taxon>Chromadorea</taxon>
        <taxon>Rhabditida</taxon>
        <taxon>Rhabditina</taxon>
        <taxon>Diplogasteromorpha</taxon>
        <taxon>Diplogasteroidea</taxon>
        <taxon>Neodiplogasteridae</taxon>
        <taxon>Pristionchus</taxon>
    </lineage>
</organism>
<keyword evidence="9" id="KW-1185">Reference proteome</keyword>
<keyword evidence="4" id="KW-0238">DNA-binding</keyword>
<evidence type="ECO:0000256" key="4">
    <source>
        <dbReference type="ARBA" id="ARBA00023125"/>
    </source>
</evidence>
<dbReference type="GO" id="GO:0005634">
    <property type="term" value="C:nucleus"/>
    <property type="evidence" value="ECO:0007669"/>
    <property type="project" value="UniProtKB-SubCell"/>
</dbReference>
<keyword evidence="5" id="KW-0804">Transcription</keyword>
<dbReference type="PANTHER" id="PTHR10812">
    <property type="entry name" value="TRANSCRIPTION FACTOR AP-2"/>
    <property type="match status" value="1"/>
</dbReference>
<evidence type="ECO:0000256" key="3">
    <source>
        <dbReference type="ARBA" id="ARBA00023015"/>
    </source>
</evidence>
<evidence type="ECO:0000256" key="2">
    <source>
        <dbReference type="ARBA" id="ARBA00007770"/>
    </source>
</evidence>
<keyword evidence="3" id="KW-0805">Transcription regulation</keyword>
<evidence type="ECO:0000259" key="7">
    <source>
        <dbReference type="Pfam" id="PF03299"/>
    </source>
</evidence>
<dbReference type="InterPro" id="IPR013854">
    <property type="entry name" value="TF_AP2_C"/>
</dbReference>